<dbReference type="PROSITE" id="PS52016">
    <property type="entry name" value="TONB_DEPENDENT_REC_3"/>
    <property type="match status" value="1"/>
</dbReference>
<dbReference type="CDD" id="cd01347">
    <property type="entry name" value="ligand_gated_channel"/>
    <property type="match status" value="1"/>
</dbReference>
<evidence type="ECO:0000259" key="13">
    <source>
        <dbReference type="Pfam" id="PF00593"/>
    </source>
</evidence>
<keyword evidence="7 10" id="KW-0472">Membrane</keyword>
<organism evidence="15 16">
    <name type="scientific">Sphingobium nicotianae</name>
    <dbReference type="NCBI Taxonomy" id="2782607"/>
    <lineage>
        <taxon>Bacteria</taxon>
        <taxon>Pseudomonadati</taxon>
        <taxon>Pseudomonadota</taxon>
        <taxon>Alphaproteobacteria</taxon>
        <taxon>Sphingomonadales</taxon>
        <taxon>Sphingomonadaceae</taxon>
        <taxon>Sphingobium</taxon>
    </lineage>
</organism>
<dbReference type="InterPro" id="IPR000531">
    <property type="entry name" value="Beta-barrel_TonB"/>
</dbReference>
<keyword evidence="16" id="KW-1185">Reference proteome</keyword>
<evidence type="ECO:0000256" key="2">
    <source>
        <dbReference type="ARBA" id="ARBA00022448"/>
    </source>
</evidence>
<keyword evidence="9 10" id="KW-0998">Cell outer membrane</keyword>
<feature type="domain" description="TonB-dependent receptor plug" evidence="14">
    <location>
        <begin position="4"/>
        <end position="102"/>
    </location>
</feature>
<evidence type="ECO:0000256" key="9">
    <source>
        <dbReference type="ARBA" id="ARBA00023237"/>
    </source>
</evidence>
<dbReference type="EMBL" id="JAHGAW010000008">
    <property type="protein sequence ID" value="MBT2187823.1"/>
    <property type="molecule type" value="Genomic_DNA"/>
</dbReference>
<dbReference type="Proteomes" id="UP001138757">
    <property type="component" value="Unassembled WGS sequence"/>
</dbReference>
<accession>A0A9X1DD52</accession>
<dbReference type="Pfam" id="PF07715">
    <property type="entry name" value="Plug"/>
    <property type="match status" value="1"/>
</dbReference>
<evidence type="ECO:0000256" key="7">
    <source>
        <dbReference type="ARBA" id="ARBA00023136"/>
    </source>
</evidence>
<dbReference type="Pfam" id="PF00593">
    <property type="entry name" value="TonB_dep_Rec_b-barrel"/>
    <property type="match status" value="1"/>
</dbReference>
<dbReference type="GO" id="GO:0044718">
    <property type="term" value="P:siderophore transmembrane transport"/>
    <property type="evidence" value="ECO:0007669"/>
    <property type="project" value="TreeGrafter"/>
</dbReference>
<dbReference type="PANTHER" id="PTHR30069:SF29">
    <property type="entry name" value="HEMOGLOBIN AND HEMOGLOBIN-HAPTOGLOBIN-BINDING PROTEIN 1-RELATED"/>
    <property type="match status" value="1"/>
</dbReference>
<dbReference type="InterPro" id="IPR039426">
    <property type="entry name" value="TonB-dep_rcpt-like"/>
</dbReference>
<keyword evidence="2 10" id="KW-0813">Transport</keyword>
<evidence type="ECO:0000313" key="16">
    <source>
        <dbReference type="Proteomes" id="UP001138757"/>
    </source>
</evidence>
<keyword evidence="8 15" id="KW-0675">Receptor</keyword>
<sequence length="652" mass="72124">MGSDTVSQAALEAFGKVRLDEAANLIPGVTMGNSGGSRNERLIFVRGFDRFQVPLSIDGIRVYLPADNRLDYGRFLTPDVAEIQVAKGYASVLDGPGAMGGAINLVTRKPAKELEIEGRAEIDLDRNADYAGYTSFGLVGTKQGTWYAQASYARNVTDHWTLPASFVAKVPANEDGGDRDFSKSADSRVNLKAGFTPNATDEYSISYTHQEGTKNAPLHISDTSNASLRNWSWPYWDIESYYFLSTTALGDKATLKTRAYYSNYDNLLRSWDNRNQNSQALPRAFNSPYSDNAYGGSLQIDMNLVPQDRLSLAFHYRHDEHQETQTSRPDSVTPAPTVEPVQTSDERNWSMAAENRYAFTPQITLTLGISYDWRDTDRAQEYGVPAGQTGASRLYQFPLRNAEAVNGQGRLDWTGENGDKLYASVSSRARFPTLFERFSSQFGTAEPNPDLKPERAINYEVGGAKNFGALHVSGAVFVSRIKDALVSVRLASNRNQRVNIGSADYAGAEIATDYRLGDTLQVGGNYSYIHRSFDVGTAPIGGFIRQFQLTDVPDHKGFGYVSWKPLPGLELLPSVEWAGKRVTVTPATANNDVPVYYKTGRYVRADAKISYAVLPNVEVGAGVRNLFDEYYVLTDGFPEAGRSYFFSLRAKY</sequence>
<protein>
    <submittedName>
        <fullName evidence="15">TonB-dependent receptor</fullName>
    </submittedName>
</protein>
<evidence type="ECO:0000256" key="11">
    <source>
        <dbReference type="RuleBase" id="RU003357"/>
    </source>
</evidence>
<name>A0A9X1DD52_9SPHN</name>
<evidence type="ECO:0000313" key="15">
    <source>
        <dbReference type="EMBL" id="MBT2187823.1"/>
    </source>
</evidence>
<feature type="domain" description="TonB-dependent receptor-like beta-barrel" evidence="13">
    <location>
        <begin position="197"/>
        <end position="626"/>
    </location>
</feature>
<dbReference type="GO" id="GO:0015344">
    <property type="term" value="F:siderophore uptake transmembrane transporter activity"/>
    <property type="evidence" value="ECO:0007669"/>
    <property type="project" value="TreeGrafter"/>
</dbReference>
<reference evidence="15" key="1">
    <citation type="submission" date="2021-05" db="EMBL/GenBank/DDBJ databases">
        <title>Genome of Sphingobium sp. strain.</title>
        <authorList>
            <person name="Fan R."/>
        </authorList>
    </citation>
    <scope>NUCLEOTIDE SEQUENCE</scope>
    <source>
        <strain evidence="15">H33</strain>
    </source>
</reference>
<evidence type="ECO:0000256" key="5">
    <source>
        <dbReference type="ARBA" id="ARBA00022729"/>
    </source>
</evidence>
<keyword evidence="4 10" id="KW-0812">Transmembrane</keyword>
<comment type="similarity">
    <text evidence="10 11">Belongs to the TonB-dependent receptor family.</text>
</comment>
<dbReference type="InterPro" id="IPR012910">
    <property type="entry name" value="Plug_dom"/>
</dbReference>
<feature type="region of interest" description="Disordered" evidence="12">
    <location>
        <begin position="320"/>
        <end position="345"/>
    </location>
</feature>
<dbReference type="InterPro" id="IPR036942">
    <property type="entry name" value="Beta-barrel_TonB_sf"/>
</dbReference>
<dbReference type="PANTHER" id="PTHR30069">
    <property type="entry name" value="TONB-DEPENDENT OUTER MEMBRANE RECEPTOR"/>
    <property type="match status" value="1"/>
</dbReference>
<dbReference type="SUPFAM" id="SSF56935">
    <property type="entry name" value="Porins"/>
    <property type="match status" value="1"/>
</dbReference>
<comment type="subcellular location">
    <subcellularLocation>
        <location evidence="1 10">Cell outer membrane</location>
        <topology evidence="1 10">Multi-pass membrane protein</topology>
    </subcellularLocation>
</comment>
<keyword evidence="3 10" id="KW-1134">Transmembrane beta strand</keyword>
<gene>
    <name evidence="15" type="ORF">KK488_12785</name>
</gene>
<keyword evidence="5" id="KW-0732">Signal</keyword>
<evidence type="ECO:0000256" key="1">
    <source>
        <dbReference type="ARBA" id="ARBA00004571"/>
    </source>
</evidence>
<evidence type="ECO:0000259" key="14">
    <source>
        <dbReference type="Pfam" id="PF07715"/>
    </source>
</evidence>
<dbReference type="AlphaFoldDB" id="A0A9X1DD52"/>
<evidence type="ECO:0000256" key="8">
    <source>
        <dbReference type="ARBA" id="ARBA00023170"/>
    </source>
</evidence>
<evidence type="ECO:0000256" key="6">
    <source>
        <dbReference type="ARBA" id="ARBA00023077"/>
    </source>
</evidence>
<proteinExistence type="inferred from homology"/>
<comment type="caution">
    <text evidence="15">The sequence shown here is derived from an EMBL/GenBank/DDBJ whole genome shotgun (WGS) entry which is preliminary data.</text>
</comment>
<dbReference type="GO" id="GO:0009279">
    <property type="term" value="C:cell outer membrane"/>
    <property type="evidence" value="ECO:0007669"/>
    <property type="project" value="UniProtKB-SubCell"/>
</dbReference>
<keyword evidence="6 11" id="KW-0798">TonB box</keyword>
<evidence type="ECO:0000256" key="10">
    <source>
        <dbReference type="PROSITE-ProRule" id="PRU01360"/>
    </source>
</evidence>
<dbReference type="Gene3D" id="2.170.130.10">
    <property type="entry name" value="TonB-dependent receptor, plug domain"/>
    <property type="match status" value="1"/>
</dbReference>
<dbReference type="InterPro" id="IPR037066">
    <property type="entry name" value="Plug_dom_sf"/>
</dbReference>
<evidence type="ECO:0000256" key="4">
    <source>
        <dbReference type="ARBA" id="ARBA00022692"/>
    </source>
</evidence>
<evidence type="ECO:0000256" key="3">
    <source>
        <dbReference type="ARBA" id="ARBA00022452"/>
    </source>
</evidence>
<evidence type="ECO:0000256" key="12">
    <source>
        <dbReference type="SAM" id="MobiDB-lite"/>
    </source>
</evidence>
<dbReference type="Gene3D" id="2.40.170.20">
    <property type="entry name" value="TonB-dependent receptor, beta-barrel domain"/>
    <property type="match status" value="1"/>
</dbReference>